<evidence type="ECO:0000256" key="1">
    <source>
        <dbReference type="SAM" id="MobiDB-lite"/>
    </source>
</evidence>
<keyword evidence="3" id="KW-1185">Reference proteome</keyword>
<evidence type="ECO:0000313" key="2">
    <source>
        <dbReference type="EMBL" id="PTB58293.1"/>
    </source>
</evidence>
<proteinExistence type="predicted"/>
<protein>
    <submittedName>
        <fullName evidence="2">Uncharacterized protein</fullName>
    </submittedName>
</protein>
<dbReference type="AlphaFoldDB" id="A0A2T4AMK3"/>
<organism evidence="2 3">
    <name type="scientific">Trichoderma harzianum CBS 226.95</name>
    <dbReference type="NCBI Taxonomy" id="983964"/>
    <lineage>
        <taxon>Eukaryota</taxon>
        <taxon>Fungi</taxon>
        <taxon>Dikarya</taxon>
        <taxon>Ascomycota</taxon>
        <taxon>Pezizomycotina</taxon>
        <taxon>Sordariomycetes</taxon>
        <taxon>Hypocreomycetidae</taxon>
        <taxon>Hypocreales</taxon>
        <taxon>Hypocreaceae</taxon>
        <taxon>Trichoderma</taxon>
    </lineage>
</organism>
<sequence length="138" mass="14996">MANMGICHRPPHSQRSGPSQPANRRSMLVQAVSWVGLFAFEGEGDRVRKHVCNVAEPVLRVQLSRSPLAAQSYRLWIFPSVSAATTIINDELSIGSLVENFSTRHSIASLGLGLGMFVGQKAEMCRLMELGSNVGCTL</sequence>
<dbReference type="EMBL" id="KZ679677">
    <property type="protein sequence ID" value="PTB58293.1"/>
    <property type="molecule type" value="Genomic_DNA"/>
</dbReference>
<dbReference type="Proteomes" id="UP000241690">
    <property type="component" value="Unassembled WGS sequence"/>
</dbReference>
<name>A0A2T4AMK3_TRIHA</name>
<gene>
    <name evidence="2" type="ORF">M431DRAFT_505823</name>
</gene>
<feature type="compositionally biased region" description="Polar residues" evidence="1">
    <location>
        <begin position="13"/>
        <end position="22"/>
    </location>
</feature>
<evidence type="ECO:0000313" key="3">
    <source>
        <dbReference type="Proteomes" id="UP000241690"/>
    </source>
</evidence>
<reference evidence="2 3" key="1">
    <citation type="submission" date="2016-07" db="EMBL/GenBank/DDBJ databases">
        <title>Multiple horizontal gene transfer events from other fungi enriched the ability of initially mycotrophic Trichoderma (Ascomycota) to feed on dead plant biomass.</title>
        <authorList>
            <consortium name="DOE Joint Genome Institute"/>
            <person name="Aerts A."/>
            <person name="Atanasova L."/>
            <person name="Chenthamara K."/>
            <person name="Zhang J."/>
            <person name="Grujic M."/>
            <person name="Henrissat B."/>
            <person name="Kuo A."/>
            <person name="Salamov A."/>
            <person name="Lipzen A."/>
            <person name="Labutti K."/>
            <person name="Barry K."/>
            <person name="Miao Y."/>
            <person name="Rahimi M.J."/>
            <person name="Shen Q."/>
            <person name="Grigoriev I.V."/>
            <person name="Kubicek C.P."/>
            <person name="Druzhinina I.S."/>
        </authorList>
    </citation>
    <scope>NUCLEOTIDE SEQUENCE [LARGE SCALE GENOMIC DNA]</scope>
    <source>
        <strain evidence="2 3">CBS 226.95</strain>
    </source>
</reference>
<dbReference type="GeneID" id="36627267"/>
<accession>A0A2T4AMK3</accession>
<dbReference type="RefSeq" id="XP_024777970.1">
    <property type="nucleotide sequence ID" value="XM_024918698.1"/>
</dbReference>
<feature type="region of interest" description="Disordered" evidence="1">
    <location>
        <begin position="1"/>
        <end position="22"/>
    </location>
</feature>